<dbReference type="KEGG" id="fms:M1R53_03210"/>
<name>A0A9E7DK48_9FIRM</name>
<dbReference type="AlphaFoldDB" id="A0A9E7DK48"/>
<comment type="subcellular location">
    <subcellularLocation>
        <location evidence="5">Cytoplasm</location>
    </subcellularLocation>
</comment>
<dbReference type="InterPro" id="IPR011961">
    <property type="entry name" value="RimM"/>
</dbReference>
<dbReference type="Gene3D" id="2.40.30.60">
    <property type="entry name" value="RimM"/>
    <property type="match status" value="1"/>
</dbReference>
<dbReference type="GO" id="GO:0042274">
    <property type="term" value="P:ribosomal small subunit biogenesis"/>
    <property type="evidence" value="ECO:0007669"/>
    <property type="project" value="UniProtKB-UniRule"/>
</dbReference>
<keyword evidence="9" id="KW-1185">Reference proteome</keyword>
<dbReference type="GO" id="GO:0043022">
    <property type="term" value="F:ribosome binding"/>
    <property type="evidence" value="ECO:0007669"/>
    <property type="project" value="InterPro"/>
</dbReference>
<evidence type="ECO:0000259" key="6">
    <source>
        <dbReference type="Pfam" id="PF01782"/>
    </source>
</evidence>
<sequence length="162" mass="18497">MDLIKIAKIVSSHGLNGEVKIFPYTDDLNGFKEYKKIYVDGEELEIISQKIASKFIVLKLKGFDYIDDVKRLIDKDTFIDKAQMPSLNEGEYYIHELIAMEVYSEANEFIGTVKDVMETGANHVLVIDHDGKEALIPFVKAFIKELDLKNKKIKVKLIEGIL</sequence>
<evidence type="ECO:0000256" key="3">
    <source>
        <dbReference type="ARBA" id="ARBA00022552"/>
    </source>
</evidence>
<gene>
    <name evidence="5 8" type="primary">rimM</name>
    <name evidence="8" type="ORF">M1R53_03210</name>
</gene>
<dbReference type="GO" id="GO:0005737">
    <property type="term" value="C:cytoplasm"/>
    <property type="evidence" value="ECO:0007669"/>
    <property type="project" value="UniProtKB-SubCell"/>
</dbReference>
<comment type="similarity">
    <text evidence="5">Belongs to the RimM family.</text>
</comment>
<dbReference type="InterPro" id="IPR011033">
    <property type="entry name" value="PRC_barrel-like_sf"/>
</dbReference>
<accession>A0A9E7DK48</accession>
<comment type="function">
    <text evidence="5">An accessory protein needed during the final step in the assembly of 30S ribosomal subunit, possibly for assembly of the head region. Essential for efficient processing of 16S rRNA. May be needed both before and after RbfA during the maturation of 16S rRNA. It has affinity for free ribosomal 30S subunits but not for 70S ribosomes.</text>
</comment>
<dbReference type="PANTHER" id="PTHR33692:SF1">
    <property type="entry name" value="RIBOSOME MATURATION FACTOR RIMM"/>
    <property type="match status" value="1"/>
</dbReference>
<evidence type="ECO:0000256" key="5">
    <source>
        <dbReference type="HAMAP-Rule" id="MF_00014"/>
    </source>
</evidence>
<dbReference type="GO" id="GO:0006364">
    <property type="term" value="P:rRNA processing"/>
    <property type="evidence" value="ECO:0007669"/>
    <property type="project" value="UniProtKB-UniRule"/>
</dbReference>
<keyword evidence="3 5" id="KW-0698">rRNA processing</keyword>
<evidence type="ECO:0000256" key="2">
    <source>
        <dbReference type="ARBA" id="ARBA00022517"/>
    </source>
</evidence>
<dbReference type="GO" id="GO:0005840">
    <property type="term" value="C:ribosome"/>
    <property type="evidence" value="ECO:0007669"/>
    <property type="project" value="InterPro"/>
</dbReference>
<dbReference type="Pfam" id="PF01782">
    <property type="entry name" value="RimM"/>
    <property type="match status" value="1"/>
</dbReference>
<organism evidence="8 9">
    <name type="scientific">Fenollaria massiliensis</name>
    <dbReference type="NCBI Taxonomy" id="938288"/>
    <lineage>
        <taxon>Bacteria</taxon>
        <taxon>Bacillati</taxon>
        <taxon>Bacillota</taxon>
        <taxon>Clostridia</taxon>
        <taxon>Eubacteriales</taxon>
        <taxon>Fenollaria</taxon>
    </lineage>
</organism>
<proteinExistence type="inferred from homology"/>
<dbReference type="InterPro" id="IPR009000">
    <property type="entry name" value="Transl_B-barrel_sf"/>
</dbReference>
<evidence type="ECO:0000256" key="4">
    <source>
        <dbReference type="ARBA" id="ARBA00023186"/>
    </source>
</evidence>
<dbReference type="NCBIfam" id="TIGR02273">
    <property type="entry name" value="16S_RimM"/>
    <property type="match status" value="1"/>
</dbReference>
<dbReference type="PANTHER" id="PTHR33692">
    <property type="entry name" value="RIBOSOME MATURATION FACTOR RIMM"/>
    <property type="match status" value="1"/>
</dbReference>
<dbReference type="InterPro" id="IPR036976">
    <property type="entry name" value="RimM_N_sf"/>
</dbReference>
<evidence type="ECO:0000313" key="8">
    <source>
        <dbReference type="EMBL" id="UQK59667.1"/>
    </source>
</evidence>
<dbReference type="SUPFAM" id="SSF50447">
    <property type="entry name" value="Translation proteins"/>
    <property type="match status" value="1"/>
</dbReference>
<protein>
    <recommendedName>
        <fullName evidence="5">Ribosome maturation factor RimM</fullName>
    </recommendedName>
</protein>
<dbReference type="InterPro" id="IPR056792">
    <property type="entry name" value="PRC_RimM"/>
</dbReference>
<comment type="domain">
    <text evidence="5">The PRC barrel domain binds ribosomal protein uS19.</text>
</comment>
<dbReference type="InterPro" id="IPR002676">
    <property type="entry name" value="RimM_N"/>
</dbReference>
<dbReference type="EMBL" id="CP096649">
    <property type="protein sequence ID" value="UQK59667.1"/>
    <property type="molecule type" value="Genomic_DNA"/>
</dbReference>
<evidence type="ECO:0000313" key="9">
    <source>
        <dbReference type="Proteomes" id="UP000831151"/>
    </source>
</evidence>
<feature type="domain" description="RimM N-terminal" evidence="6">
    <location>
        <begin position="6"/>
        <end position="82"/>
    </location>
</feature>
<dbReference type="Gene3D" id="2.30.30.240">
    <property type="entry name" value="PRC-barrel domain"/>
    <property type="match status" value="1"/>
</dbReference>
<keyword evidence="1 5" id="KW-0963">Cytoplasm</keyword>
<keyword evidence="2 5" id="KW-0690">Ribosome biogenesis</keyword>
<reference evidence="8" key="1">
    <citation type="submission" date="2022-04" db="EMBL/GenBank/DDBJ databases">
        <title>Complete genome sequences of Ezakiella coagulans and Fenollaria massiliensis.</title>
        <authorList>
            <person name="France M.T."/>
            <person name="Clifford J."/>
            <person name="Narina S."/>
            <person name="Rutt L."/>
            <person name="Ravel J."/>
        </authorList>
    </citation>
    <scope>NUCLEOTIDE SEQUENCE</scope>
    <source>
        <strain evidence="8">C0061C2</strain>
    </source>
</reference>
<dbReference type="Proteomes" id="UP000831151">
    <property type="component" value="Chromosome"/>
</dbReference>
<dbReference type="Pfam" id="PF24986">
    <property type="entry name" value="PRC_RimM"/>
    <property type="match status" value="1"/>
</dbReference>
<dbReference type="SUPFAM" id="SSF50346">
    <property type="entry name" value="PRC-barrel domain"/>
    <property type="match status" value="1"/>
</dbReference>
<dbReference type="RefSeq" id="WP_249243050.1">
    <property type="nucleotide sequence ID" value="NZ_CP096649.1"/>
</dbReference>
<feature type="domain" description="Ribosome maturation factor RimM PRC barrel" evidence="7">
    <location>
        <begin position="95"/>
        <end position="160"/>
    </location>
</feature>
<comment type="subunit">
    <text evidence="5">Binds ribosomal protein uS19.</text>
</comment>
<keyword evidence="4 5" id="KW-0143">Chaperone</keyword>
<evidence type="ECO:0000256" key="1">
    <source>
        <dbReference type="ARBA" id="ARBA00022490"/>
    </source>
</evidence>
<dbReference type="HAMAP" id="MF_00014">
    <property type="entry name" value="Ribosome_mat_RimM"/>
    <property type="match status" value="1"/>
</dbReference>
<evidence type="ECO:0000259" key="7">
    <source>
        <dbReference type="Pfam" id="PF24986"/>
    </source>
</evidence>